<keyword evidence="13" id="KW-0675">Receptor</keyword>
<protein>
    <submittedName>
        <fullName evidence="13">TonB-dependent receptor</fullName>
    </submittedName>
</protein>
<keyword evidence="4 8" id="KW-0812">Transmembrane</keyword>
<dbReference type="Proteomes" id="UP001220610">
    <property type="component" value="Chromosome"/>
</dbReference>
<dbReference type="Pfam" id="PF07715">
    <property type="entry name" value="Plug"/>
    <property type="match status" value="1"/>
</dbReference>
<evidence type="ECO:0000313" key="13">
    <source>
        <dbReference type="EMBL" id="WEK37258.1"/>
    </source>
</evidence>
<dbReference type="PROSITE" id="PS52016">
    <property type="entry name" value="TONB_DEPENDENT_REC_3"/>
    <property type="match status" value="1"/>
</dbReference>
<keyword evidence="5 9" id="KW-0798">TonB box</keyword>
<keyword evidence="10" id="KW-0732">Signal</keyword>
<evidence type="ECO:0000256" key="5">
    <source>
        <dbReference type="ARBA" id="ARBA00023077"/>
    </source>
</evidence>
<sequence>MRKLHGLLTGFLLFCWVAVSAQTREVSGNVTDSRDGTPLPKVTVKVKGASVTALTEPDGSFRINVPASATTLVFSYVGFDDLEQAISNQMNVSLIPGEKSLSEVVVVGYGTKSKRDVTGSVAKVSSKELANTPVTSFESAIQGRAAGVFVEQQNGKLGQAIKIRVRGSSSVTAGNEPLYVVDGIPVITTDLSGNGAATNPLSDLNMNDIESIEILKDASSAAIYGSRGSNGVVLITTKRGKAGKSKVELGFFTGDQQPTRKMDFMNAEQYVKYMFQAARGRGEYRFNNGNPDGFSDLQEALEAFNPTIEGRMTRYSAGNDDWKTYKVNTDWQDEVFQYAPITQLDLGISGGNDKTTFYMGGQLLDQKGILVRNSFRRYNGRINLDHKVNNWLSIGANLSFARTQNGRITNDNGFATPLQIVALSPITPVIDPRSGKPSGAYDPANGGSPNSNYPLYYNPLLSVDGASYTTLVNRSLGNLYGQLQLAKGLTFRTEFGLDQLNQSEDAYYGPVTVRNNQYPRGGGFTSNDQILNVTTNNFFRYVSQFNDQHDLDITGGMSFQEQRTLTNSGTAESMPSEAYRKLTAASTISGATSAETRFSFLSYFARASYKLKDKYLLAVSGRMDASSRFGEDNRWGFFPAVSAGWILSEENFLKSSATISFLKLKASYGITGNAEIGNFGPLGLYGAVAYGGIPGQHPTQLANPDLKWETTASADIGIEIAFFNNRLSAEVDVYTRKTTDLLLNMEVPGTSGFSAQLRNIGKLENKGIEFSINSDNIVARDFRWTTNINFGLNRNKITDLQGTELGLGNENRAREGEALGVFVAREFAGADPANGDALFVLNTRKADGTLDRGTTNNYNQAQEVVIGNPNPDFIYGMRNTFTYKSLDLEVFLQGVYGNDIYKAGGVYMSASGSNGYDNQTVDQLAAWQKPGDITMVPQARLGMGNGIDPSSRYISEGSYLRVKAVTLGVNLPPVVLKKLHLDRARFYVRGQNLFTITNYTGWDPEVNADFMASNINQGNDFYSAPQVRAIIFGINVGL</sequence>
<feature type="domain" description="TonB-dependent receptor plug" evidence="12">
    <location>
        <begin position="114"/>
        <end position="232"/>
    </location>
</feature>
<evidence type="ECO:0000256" key="10">
    <source>
        <dbReference type="SAM" id="SignalP"/>
    </source>
</evidence>
<keyword evidence="2 8" id="KW-0813">Transport</keyword>
<dbReference type="SUPFAM" id="SSF49464">
    <property type="entry name" value="Carboxypeptidase regulatory domain-like"/>
    <property type="match status" value="1"/>
</dbReference>
<keyword evidence="7 8" id="KW-0998">Cell outer membrane</keyword>
<organism evidence="13 14">
    <name type="scientific">Candidatus Pseudobacter hemicellulosilyticus</name>
    <dbReference type="NCBI Taxonomy" id="3121375"/>
    <lineage>
        <taxon>Bacteria</taxon>
        <taxon>Pseudomonadati</taxon>
        <taxon>Bacteroidota</taxon>
        <taxon>Chitinophagia</taxon>
        <taxon>Chitinophagales</taxon>
        <taxon>Chitinophagaceae</taxon>
        <taxon>Pseudobacter</taxon>
    </lineage>
</organism>
<dbReference type="InterPro" id="IPR000531">
    <property type="entry name" value="Beta-barrel_TonB"/>
</dbReference>
<dbReference type="InterPro" id="IPR012910">
    <property type="entry name" value="Plug_dom"/>
</dbReference>
<evidence type="ECO:0000256" key="8">
    <source>
        <dbReference type="PROSITE-ProRule" id="PRU01360"/>
    </source>
</evidence>
<dbReference type="InterPro" id="IPR039426">
    <property type="entry name" value="TonB-dep_rcpt-like"/>
</dbReference>
<evidence type="ECO:0000256" key="3">
    <source>
        <dbReference type="ARBA" id="ARBA00022452"/>
    </source>
</evidence>
<name>A0AAJ5WXC9_9BACT</name>
<evidence type="ECO:0000256" key="4">
    <source>
        <dbReference type="ARBA" id="ARBA00022692"/>
    </source>
</evidence>
<dbReference type="Pfam" id="PF00593">
    <property type="entry name" value="TonB_dep_Rec_b-barrel"/>
    <property type="match status" value="1"/>
</dbReference>
<evidence type="ECO:0000259" key="12">
    <source>
        <dbReference type="Pfam" id="PF07715"/>
    </source>
</evidence>
<feature type="signal peptide" evidence="10">
    <location>
        <begin position="1"/>
        <end position="21"/>
    </location>
</feature>
<feature type="domain" description="TonB-dependent receptor-like beta-barrel" evidence="11">
    <location>
        <begin position="439"/>
        <end position="795"/>
    </location>
</feature>
<evidence type="ECO:0000256" key="2">
    <source>
        <dbReference type="ARBA" id="ARBA00022448"/>
    </source>
</evidence>
<dbReference type="SUPFAM" id="SSF56935">
    <property type="entry name" value="Porins"/>
    <property type="match status" value="1"/>
</dbReference>
<dbReference type="Gene3D" id="2.170.130.10">
    <property type="entry name" value="TonB-dependent receptor, plug domain"/>
    <property type="match status" value="1"/>
</dbReference>
<dbReference type="FunFam" id="2.170.130.10:FF:000008">
    <property type="entry name" value="SusC/RagA family TonB-linked outer membrane protein"/>
    <property type="match status" value="1"/>
</dbReference>
<evidence type="ECO:0000256" key="6">
    <source>
        <dbReference type="ARBA" id="ARBA00023136"/>
    </source>
</evidence>
<evidence type="ECO:0000313" key="14">
    <source>
        <dbReference type="Proteomes" id="UP001220610"/>
    </source>
</evidence>
<dbReference type="Gene3D" id="2.60.40.1120">
    <property type="entry name" value="Carboxypeptidase-like, regulatory domain"/>
    <property type="match status" value="1"/>
</dbReference>
<feature type="chain" id="PRO_5042551082" evidence="10">
    <location>
        <begin position="22"/>
        <end position="1038"/>
    </location>
</feature>
<dbReference type="Gene3D" id="2.40.170.20">
    <property type="entry name" value="TonB-dependent receptor, beta-barrel domain"/>
    <property type="match status" value="1"/>
</dbReference>
<dbReference type="InterPro" id="IPR037066">
    <property type="entry name" value="Plug_dom_sf"/>
</dbReference>
<evidence type="ECO:0000256" key="7">
    <source>
        <dbReference type="ARBA" id="ARBA00023237"/>
    </source>
</evidence>
<dbReference type="Pfam" id="PF13715">
    <property type="entry name" value="CarbopepD_reg_2"/>
    <property type="match status" value="1"/>
</dbReference>
<evidence type="ECO:0000256" key="1">
    <source>
        <dbReference type="ARBA" id="ARBA00004571"/>
    </source>
</evidence>
<gene>
    <name evidence="13" type="ORF">P0Y53_07075</name>
</gene>
<dbReference type="InterPro" id="IPR023996">
    <property type="entry name" value="TonB-dep_OMP_SusC/RagA"/>
</dbReference>
<dbReference type="NCBIfam" id="TIGR04057">
    <property type="entry name" value="SusC_RagA_signa"/>
    <property type="match status" value="1"/>
</dbReference>
<dbReference type="InterPro" id="IPR036942">
    <property type="entry name" value="Beta-barrel_TonB_sf"/>
</dbReference>
<dbReference type="InterPro" id="IPR023997">
    <property type="entry name" value="TonB-dep_OMP_SusC/RagA_CS"/>
</dbReference>
<evidence type="ECO:0000259" key="11">
    <source>
        <dbReference type="Pfam" id="PF00593"/>
    </source>
</evidence>
<dbReference type="EMBL" id="CP119311">
    <property type="protein sequence ID" value="WEK37258.1"/>
    <property type="molecule type" value="Genomic_DNA"/>
</dbReference>
<keyword evidence="3 8" id="KW-1134">Transmembrane beta strand</keyword>
<dbReference type="AlphaFoldDB" id="A0AAJ5WXC9"/>
<dbReference type="GO" id="GO:0009279">
    <property type="term" value="C:cell outer membrane"/>
    <property type="evidence" value="ECO:0007669"/>
    <property type="project" value="UniProtKB-SubCell"/>
</dbReference>
<evidence type="ECO:0000256" key="9">
    <source>
        <dbReference type="RuleBase" id="RU003357"/>
    </source>
</evidence>
<reference evidence="13" key="1">
    <citation type="submission" date="2023-03" db="EMBL/GenBank/DDBJ databases">
        <title>Andean soil-derived lignocellulolytic bacterial consortium as a source of novel taxa and putative plastic-active enzymes.</title>
        <authorList>
            <person name="Diaz-Garcia L."/>
            <person name="Chuvochina M."/>
            <person name="Feuerriegel G."/>
            <person name="Bunk B."/>
            <person name="Sproer C."/>
            <person name="Streit W.R."/>
            <person name="Rodriguez L.M."/>
            <person name="Overmann J."/>
            <person name="Jimenez D.J."/>
        </authorList>
    </citation>
    <scope>NUCLEOTIDE SEQUENCE</scope>
    <source>
        <strain evidence="13">MAG 7</strain>
    </source>
</reference>
<dbReference type="InterPro" id="IPR008969">
    <property type="entry name" value="CarboxyPept-like_regulatory"/>
</dbReference>
<proteinExistence type="inferred from homology"/>
<comment type="subcellular location">
    <subcellularLocation>
        <location evidence="1 8">Cell outer membrane</location>
        <topology evidence="1 8">Multi-pass membrane protein</topology>
    </subcellularLocation>
</comment>
<accession>A0AAJ5WXC9</accession>
<keyword evidence="6 8" id="KW-0472">Membrane</keyword>
<comment type="similarity">
    <text evidence="8 9">Belongs to the TonB-dependent receptor family.</text>
</comment>
<dbReference type="NCBIfam" id="TIGR04056">
    <property type="entry name" value="OMP_RagA_SusC"/>
    <property type="match status" value="1"/>
</dbReference>